<feature type="transmembrane region" description="Helical" evidence="7">
    <location>
        <begin position="140"/>
        <end position="161"/>
    </location>
</feature>
<dbReference type="PANTHER" id="PTHR23517:SF13">
    <property type="entry name" value="MAJOR FACILITATOR SUPERFAMILY MFS_1"/>
    <property type="match status" value="1"/>
</dbReference>
<keyword evidence="5 7" id="KW-1133">Transmembrane helix</keyword>
<dbReference type="Pfam" id="PF07690">
    <property type="entry name" value="MFS_1"/>
    <property type="match status" value="1"/>
</dbReference>
<feature type="transmembrane region" description="Helical" evidence="7">
    <location>
        <begin position="47"/>
        <end position="69"/>
    </location>
</feature>
<keyword evidence="10" id="KW-1185">Reference proteome</keyword>
<dbReference type="GO" id="GO:0022857">
    <property type="term" value="F:transmembrane transporter activity"/>
    <property type="evidence" value="ECO:0007669"/>
    <property type="project" value="InterPro"/>
</dbReference>
<dbReference type="GO" id="GO:0005886">
    <property type="term" value="C:plasma membrane"/>
    <property type="evidence" value="ECO:0007669"/>
    <property type="project" value="UniProtKB-SubCell"/>
</dbReference>
<evidence type="ECO:0000256" key="3">
    <source>
        <dbReference type="ARBA" id="ARBA00022475"/>
    </source>
</evidence>
<keyword evidence="2" id="KW-0813">Transport</keyword>
<comment type="caution">
    <text evidence="9">The sequence shown here is derived from an EMBL/GenBank/DDBJ whole genome shotgun (WGS) entry which is preliminary data.</text>
</comment>
<evidence type="ECO:0000313" key="9">
    <source>
        <dbReference type="EMBL" id="TQL60201.1"/>
    </source>
</evidence>
<evidence type="ECO:0000256" key="2">
    <source>
        <dbReference type="ARBA" id="ARBA00022448"/>
    </source>
</evidence>
<evidence type="ECO:0000256" key="6">
    <source>
        <dbReference type="ARBA" id="ARBA00023136"/>
    </source>
</evidence>
<dbReference type="Proteomes" id="UP000319514">
    <property type="component" value="Unassembled WGS sequence"/>
</dbReference>
<feature type="transmembrane region" description="Helical" evidence="7">
    <location>
        <begin position="374"/>
        <end position="393"/>
    </location>
</feature>
<dbReference type="PROSITE" id="PS00216">
    <property type="entry name" value="SUGAR_TRANSPORT_1"/>
    <property type="match status" value="1"/>
</dbReference>
<gene>
    <name evidence="9" type="ORF">FB474_1584</name>
</gene>
<feature type="transmembrane region" description="Helical" evidence="7">
    <location>
        <begin position="281"/>
        <end position="300"/>
    </location>
</feature>
<feature type="transmembrane region" description="Helical" evidence="7">
    <location>
        <begin position="306"/>
        <end position="330"/>
    </location>
</feature>
<feature type="transmembrane region" description="Helical" evidence="7">
    <location>
        <begin position="216"/>
        <end position="238"/>
    </location>
</feature>
<evidence type="ECO:0000256" key="7">
    <source>
        <dbReference type="SAM" id="Phobius"/>
    </source>
</evidence>
<feature type="transmembrane region" description="Helical" evidence="7">
    <location>
        <begin position="342"/>
        <end position="362"/>
    </location>
</feature>
<evidence type="ECO:0000256" key="1">
    <source>
        <dbReference type="ARBA" id="ARBA00004651"/>
    </source>
</evidence>
<dbReference type="AlphaFoldDB" id="A0A542ZIM3"/>
<protein>
    <submittedName>
        <fullName evidence="9">Putative MFS family arabinose efflux permease</fullName>
    </submittedName>
</protein>
<dbReference type="InterPro" id="IPR005829">
    <property type="entry name" value="Sugar_transporter_CS"/>
</dbReference>
<evidence type="ECO:0000256" key="4">
    <source>
        <dbReference type="ARBA" id="ARBA00022692"/>
    </source>
</evidence>
<proteinExistence type="predicted"/>
<organism evidence="9 10">
    <name type="scientific">Oryzihumus leptocrescens</name>
    <dbReference type="NCBI Taxonomy" id="297536"/>
    <lineage>
        <taxon>Bacteria</taxon>
        <taxon>Bacillati</taxon>
        <taxon>Actinomycetota</taxon>
        <taxon>Actinomycetes</taxon>
        <taxon>Micrococcales</taxon>
        <taxon>Intrasporangiaceae</taxon>
        <taxon>Oryzihumus</taxon>
    </lineage>
</organism>
<dbReference type="Gene3D" id="1.20.1250.20">
    <property type="entry name" value="MFS general substrate transporter like domains"/>
    <property type="match status" value="1"/>
</dbReference>
<keyword evidence="3" id="KW-1003">Cell membrane</keyword>
<sequence length="409" mass="40536">MSLPRTLPRLGRTPAFAVVSLALVVLMLAAGAPSPLFVVYQAQWHFSSAALTAVFAAYPLALLASLLTVGGLSDHVGRRPVLAAALALDAVAMLLFLGAGGVGGLLLARAVQGLATGAAMGVVSAALVDLQPLRRPRAGVVVNSVGPTAGLAAGALGAGLVLDHLPAPTTVVFVALTAALVVLAALVATVPETVTPRAGALKSLRPSASVPPRARRAFATAVPALVATWAIGGLYLSLGPSLVATQLHVQGHLAGGLVVAALTGAGSIAVLLVGDRAPRPTMAFGAATLAAGVLATLVALDMRSVAGFFAATVVAGVGFGTAFFGAFRSVAALPEPHERAELFAAAYTVNYLAFGVPTLLAGVAARQVGLVPTAMAYGVVVAALGLVALGLGLRREPASGPARACPVTT</sequence>
<dbReference type="EMBL" id="VFOQ01000001">
    <property type="protein sequence ID" value="TQL60201.1"/>
    <property type="molecule type" value="Genomic_DNA"/>
</dbReference>
<feature type="transmembrane region" description="Helical" evidence="7">
    <location>
        <begin position="81"/>
        <end position="100"/>
    </location>
</feature>
<dbReference type="InterPro" id="IPR050171">
    <property type="entry name" value="MFS_Transporters"/>
</dbReference>
<dbReference type="PROSITE" id="PS50850">
    <property type="entry name" value="MFS"/>
    <property type="match status" value="1"/>
</dbReference>
<comment type="subcellular location">
    <subcellularLocation>
        <location evidence="1">Cell membrane</location>
        <topology evidence="1">Multi-pass membrane protein</topology>
    </subcellularLocation>
</comment>
<evidence type="ECO:0000256" key="5">
    <source>
        <dbReference type="ARBA" id="ARBA00022989"/>
    </source>
</evidence>
<reference evidence="9 10" key="1">
    <citation type="submission" date="2019-06" db="EMBL/GenBank/DDBJ databases">
        <title>Sequencing the genomes of 1000 actinobacteria strains.</title>
        <authorList>
            <person name="Klenk H.-P."/>
        </authorList>
    </citation>
    <scope>NUCLEOTIDE SEQUENCE [LARGE SCALE GENOMIC DNA]</scope>
    <source>
        <strain evidence="9 10">DSM 18082</strain>
    </source>
</reference>
<dbReference type="RefSeq" id="WP_141788130.1">
    <property type="nucleotide sequence ID" value="NZ_BAAAKX010000021.1"/>
</dbReference>
<dbReference type="PANTHER" id="PTHR23517">
    <property type="entry name" value="RESISTANCE PROTEIN MDTM, PUTATIVE-RELATED-RELATED"/>
    <property type="match status" value="1"/>
</dbReference>
<dbReference type="SUPFAM" id="SSF103473">
    <property type="entry name" value="MFS general substrate transporter"/>
    <property type="match status" value="1"/>
</dbReference>
<evidence type="ECO:0000259" key="8">
    <source>
        <dbReference type="PROSITE" id="PS50850"/>
    </source>
</evidence>
<accession>A0A542ZIM3</accession>
<keyword evidence="6 7" id="KW-0472">Membrane</keyword>
<dbReference type="CDD" id="cd06174">
    <property type="entry name" value="MFS"/>
    <property type="match status" value="1"/>
</dbReference>
<dbReference type="InterPro" id="IPR036259">
    <property type="entry name" value="MFS_trans_sf"/>
</dbReference>
<dbReference type="OrthoDB" id="3177957at2"/>
<feature type="domain" description="Major facilitator superfamily (MFS) profile" evidence="8">
    <location>
        <begin position="15"/>
        <end position="409"/>
    </location>
</feature>
<feature type="transmembrane region" description="Helical" evidence="7">
    <location>
        <begin position="253"/>
        <end position="274"/>
    </location>
</feature>
<dbReference type="InterPro" id="IPR011701">
    <property type="entry name" value="MFS"/>
</dbReference>
<name>A0A542ZIM3_9MICO</name>
<feature type="transmembrane region" description="Helical" evidence="7">
    <location>
        <begin position="106"/>
        <end position="128"/>
    </location>
</feature>
<keyword evidence="4 7" id="KW-0812">Transmembrane</keyword>
<dbReference type="InterPro" id="IPR020846">
    <property type="entry name" value="MFS_dom"/>
</dbReference>
<evidence type="ECO:0000313" key="10">
    <source>
        <dbReference type="Proteomes" id="UP000319514"/>
    </source>
</evidence>
<feature type="transmembrane region" description="Helical" evidence="7">
    <location>
        <begin position="173"/>
        <end position="195"/>
    </location>
</feature>